<comment type="caution">
    <text evidence="2">The sequence shown here is derived from an EMBL/GenBank/DDBJ whole genome shotgun (WGS) entry which is preliminary data.</text>
</comment>
<sequence length="121" mass="13116">MVLLAGSGWVPIGDQLLLMATILVAYMAGVIPIQNSGESRLQTPDVGTWESSGRETDVVSDFKSAWDVVNGKLLDSLDAIKRERESTLGSRVLKSKPPQGKPPLSLYAISEGPQLYLLWSC</sequence>
<proteinExistence type="predicted"/>
<dbReference type="PANTHER" id="PTHR36807">
    <property type="entry name" value="PHOSPHOGLYCOLATE PHOSPHATASE"/>
    <property type="match status" value="1"/>
</dbReference>
<dbReference type="OrthoDB" id="2020436at2759"/>
<dbReference type="EMBL" id="CACVBM020001740">
    <property type="protein sequence ID" value="CAA7058798.1"/>
    <property type="molecule type" value="Genomic_DNA"/>
</dbReference>
<feature type="transmembrane region" description="Helical" evidence="1">
    <location>
        <begin position="12"/>
        <end position="33"/>
    </location>
</feature>
<organism evidence="2 3">
    <name type="scientific">Microthlaspi erraticum</name>
    <dbReference type="NCBI Taxonomy" id="1685480"/>
    <lineage>
        <taxon>Eukaryota</taxon>
        <taxon>Viridiplantae</taxon>
        <taxon>Streptophyta</taxon>
        <taxon>Embryophyta</taxon>
        <taxon>Tracheophyta</taxon>
        <taxon>Spermatophyta</taxon>
        <taxon>Magnoliopsida</taxon>
        <taxon>eudicotyledons</taxon>
        <taxon>Gunneridae</taxon>
        <taxon>Pentapetalae</taxon>
        <taxon>rosids</taxon>
        <taxon>malvids</taxon>
        <taxon>Brassicales</taxon>
        <taxon>Brassicaceae</taxon>
        <taxon>Coluteocarpeae</taxon>
        <taxon>Microthlaspi</taxon>
    </lineage>
</organism>
<evidence type="ECO:0000313" key="3">
    <source>
        <dbReference type="Proteomes" id="UP000467841"/>
    </source>
</evidence>
<dbReference type="PANTHER" id="PTHR36807:SF2">
    <property type="entry name" value="PHOSPHOGLYCOLATE PHOSPHATASE"/>
    <property type="match status" value="1"/>
</dbReference>
<name>A0A6D2KZQ7_9BRAS</name>
<dbReference type="AlphaFoldDB" id="A0A6D2KZQ7"/>
<evidence type="ECO:0000313" key="2">
    <source>
        <dbReference type="EMBL" id="CAA7058798.1"/>
    </source>
</evidence>
<gene>
    <name evidence="2" type="ORF">MERR_LOCUS46034</name>
</gene>
<accession>A0A6D2KZQ7</accession>
<keyword evidence="1" id="KW-0472">Membrane</keyword>
<evidence type="ECO:0000256" key="1">
    <source>
        <dbReference type="SAM" id="Phobius"/>
    </source>
</evidence>
<protein>
    <submittedName>
        <fullName evidence="2">Uncharacterized protein</fullName>
    </submittedName>
</protein>
<reference evidence="2" key="1">
    <citation type="submission" date="2020-01" db="EMBL/GenBank/DDBJ databases">
        <authorList>
            <person name="Mishra B."/>
        </authorList>
    </citation>
    <scope>NUCLEOTIDE SEQUENCE [LARGE SCALE GENOMIC DNA]</scope>
</reference>
<keyword evidence="3" id="KW-1185">Reference proteome</keyword>
<keyword evidence="1" id="KW-0812">Transmembrane</keyword>
<keyword evidence="1" id="KW-1133">Transmembrane helix</keyword>
<dbReference type="Proteomes" id="UP000467841">
    <property type="component" value="Unassembled WGS sequence"/>
</dbReference>